<accession>A0A1B6F0Y3</accession>
<protein>
    <submittedName>
        <fullName evidence="1">Uncharacterized protein</fullName>
    </submittedName>
</protein>
<gene>
    <name evidence="1" type="ORF">g.4481</name>
</gene>
<dbReference type="EMBL" id="GECZ01025912">
    <property type="protein sequence ID" value="JAS43857.1"/>
    <property type="molecule type" value="Transcribed_RNA"/>
</dbReference>
<reference evidence="1" key="1">
    <citation type="submission" date="2015-11" db="EMBL/GenBank/DDBJ databases">
        <title>De novo transcriptome assembly of four potential Pierce s Disease insect vectors from Arizona vineyards.</title>
        <authorList>
            <person name="Tassone E.E."/>
        </authorList>
    </citation>
    <scope>NUCLEOTIDE SEQUENCE</scope>
</reference>
<name>A0A1B6F0Y3_9HEMI</name>
<feature type="non-terminal residue" evidence="1">
    <location>
        <position position="1"/>
    </location>
</feature>
<dbReference type="AlphaFoldDB" id="A0A1B6F0Y3"/>
<evidence type="ECO:0000313" key="1">
    <source>
        <dbReference type="EMBL" id="JAS43857.1"/>
    </source>
</evidence>
<organism evidence="1">
    <name type="scientific">Cuerna arida</name>
    <dbReference type="NCBI Taxonomy" id="1464854"/>
    <lineage>
        <taxon>Eukaryota</taxon>
        <taxon>Metazoa</taxon>
        <taxon>Ecdysozoa</taxon>
        <taxon>Arthropoda</taxon>
        <taxon>Hexapoda</taxon>
        <taxon>Insecta</taxon>
        <taxon>Pterygota</taxon>
        <taxon>Neoptera</taxon>
        <taxon>Paraneoptera</taxon>
        <taxon>Hemiptera</taxon>
        <taxon>Auchenorrhyncha</taxon>
        <taxon>Membracoidea</taxon>
        <taxon>Cicadellidae</taxon>
        <taxon>Cicadellinae</taxon>
        <taxon>Proconiini</taxon>
        <taxon>Cuerna</taxon>
    </lineage>
</organism>
<feature type="non-terminal residue" evidence="1">
    <location>
        <position position="185"/>
    </location>
</feature>
<sequence>ALDDPAFPEWFSGFNRKGHKHRDDNDSILEVQEKYVSLKGTDSLFPNENLNNDFSIVNNRQWKTVKTKQRRKKVARNHSRIHCKNRYDILSTVETDEIIIKNVSGTWKQKPVHCTKRISPSKNVNCKLAVNKSSNCVKINCKNKNRIVSSSVISESETSNNKDALTEANVELTDRCAGSGVAGGL</sequence>
<proteinExistence type="predicted"/>